<feature type="region of interest" description="Disordered" evidence="9">
    <location>
        <begin position="1574"/>
        <end position="1617"/>
    </location>
</feature>
<evidence type="ECO:0000313" key="12">
    <source>
        <dbReference type="Proteomes" id="UP000038010"/>
    </source>
</evidence>
<dbReference type="Pfam" id="PF13432">
    <property type="entry name" value="TPR_16"/>
    <property type="match status" value="2"/>
</dbReference>
<evidence type="ECO:0000256" key="1">
    <source>
        <dbReference type="ARBA" id="ARBA00004922"/>
    </source>
</evidence>
<evidence type="ECO:0000259" key="10">
    <source>
        <dbReference type="Pfam" id="PF13844"/>
    </source>
</evidence>
<proteinExistence type="inferred from homology"/>
<evidence type="ECO:0000256" key="3">
    <source>
        <dbReference type="ARBA" id="ARBA00011970"/>
    </source>
</evidence>
<dbReference type="SUPFAM" id="SSF48452">
    <property type="entry name" value="TPR-like"/>
    <property type="match status" value="2"/>
</dbReference>
<dbReference type="SMART" id="SM00028">
    <property type="entry name" value="TPR"/>
    <property type="match status" value="5"/>
</dbReference>
<organism evidence="11 12">
    <name type="scientific">Cyphellophora attinorum</name>
    <dbReference type="NCBI Taxonomy" id="1664694"/>
    <lineage>
        <taxon>Eukaryota</taxon>
        <taxon>Fungi</taxon>
        <taxon>Dikarya</taxon>
        <taxon>Ascomycota</taxon>
        <taxon>Pezizomycotina</taxon>
        <taxon>Eurotiomycetes</taxon>
        <taxon>Chaetothyriomycetidae</taxon>
        <taxon>Chaetothyriales</taxon>
        <taxon>Cyphellophoraceae</taxon>
        <taxon>Cyphellophora</taxon>
    </lineage>
</organism>
<evidence type="ECO:0000256" key="2">
    <source>
        <dbReference type="ARBA" id="ARBA00005386"/>
    </source>
</evidence>
<feature type="repeat" description="TPR" evidence="8">
    <location>
        <begin position="870"/>
        <end position="903"/>
    </location>
</feature>
<feature type="compositionally biased region" description="Polar residues" evidence="9">
    <location>
        <begin position="633"/>
        <end position="644"/>
    </location>
</feature>
<gene>
    <name evidence="11" type="ORF">AB675_6912</name>
</gene>
<feature type="compositionally biased region" description="Polar residues" evidence="9">
    <location>
        <begin position="121"/>
        <end position="136"/>
    </location>
</feature>
<feature type="region of interest" description="Disordered" evidence="9">
    <location>
        <begin position="346"/>
        <end position="385"/>
    </location>
</feature>
<feature type="domain" description="O-GlcNAc transferase C-terminal" evidence="10">
    <location>
        <begin position="1100"/>
        <end position="1294"/>
    </location>
</feature>
<feature type="region of interest" description="Disordered" evidence="9">
    <location>
        <begin position="1"/>
        <end position="25"/>
    </location>
</feature>
<dbReference type="PANTHER" id="PTHR44998">
    <property type="match status" value="1"/>
</dbReference>
<feature type="compositionally biased region" description="Basic and acidic residues" evidence="9">
    <location>
        <begin position="621"/>
        <end position="632"/>
    </location>
</feature>
<dbReference type="Gene3D" id="1.25.40.10">
    <property type="entry name" value="Tetratricopeptide repeat domain"/>
    <property type="match status" value="3"/>
</dbReference>
<evidence type="ECO:0000256" key="5">
    <source>
        <dbReference type="ARBA" id="ARBA00022679"/>
    </source>
</evidence>
<dbReference type="OrthoDB" id="421121at2759"/>
<comment type="caution">
    <text evidence="11">The sequence shown here is derived from an EMBL/GenBank/DDBJ whole genome shotgun (WGS) entry which is preliminary data.</text>
</comment>
<dbReference type="GO" id="GO:0006493">
    <property type="term" value="P:protein O-linked glycosylation"/>
    <property type="evidence" value="ECO:0007669"/>
    <property type="project" value="TreeGrafter"/>
</dbReference>
<sequence length="1674" mass="185578">MFVDPRPQALSTDFKTHNGRPPDSITPRQYAVVPSATPFSGGCYRAGSDGLSYAQHEALRQRKTPHGNVYEQDSGGFDSSVQIPASKHVLLSLSPPSATRFQDASRHGSTPPLHGMGSWPLFNTNASRTHTNQQTYPPAWDFPGAPIDSILNQSMPTQRYYLQPGSRVPTVMPAQLQNYFGPTASAGQEYFGPYWPDGQYVPYRPASIRDDRYYDQRPQSYAHYASQDPSAAPAVLRRPGKFPADFQQHNAPPTWPQIQHSAASTGYDTFSRQSHVGNYATYSPVQQTRGYQPSPYPAELDLDQSLYPTPEAESLAFREKSFSWAHRIYGDLLVVHQKCAMEMHSAGSANGARKGPPKVTMFPKPPKPRTPHSSDIGVGRSASQSAAQSLHYASDNVLHQTPSRPQTAIFSPHRRASESANPLPPALGNDSFSFGHMPIKRDIRRISDSSISHAGSLDQAHVIRQTAASALQTMELLCDQAEVQWVDGMLLVGCLAYGLGQYEKALKWYQAILAQDQKHVEAMSNLAATLFALNRRDEALNYWNAAIQLRPSYFEAVEHLIGLLCSARRAKEAIDLIEFVEARLKIPNDPFEGGLGNGDDSDATSNTSLATMSTITSVDSAQHDYDSDRAEYRSSNSPGFGSSGYSIPGSENGRMLALIHTKGNMLYTLGKNSEAAVAFESAVLIATGHRKSGIRGLIHQILYACLKSLVNEVDLQAKMQSKDPVLLAPSQAEATARNLFPPSGQLPGLAWIVQQRAIMGGVSTTSNSLLSLAKIYQDAMSNSTEVGSLRTTSTKDILALYYLSLSLQRSPSTANNVGILLAGVQHSAFVPRMPDDANPGPSFPGVSPGSGISLALSYYNYGLNLDKNHAHLYTNLGSLLKDIGQLGVAIKMYEHAVGCDPKFDIALANLANAVKDQGRVADAIGYYKRAVASNPNFAEAVCGLATALNSVCNWQGRGGVFADDGARDRVHVDENGRPSDATRSYGWMNQVVEIVEKQLKEGGSWGMGTLSPTVINILCQELTTHLMSNGARGNLDTALRASLRSWSGKPWEGSRIVRLVERAIRRIGWQWYQDRYKEGKEYPKQRYTRPTLPLALSSPTAPTVLPFHTFTTPLSAKGVRQISQRNAQRISVSTLRSAWLPKTVYPPPPPPRPHLNVGYVSSDFNNHPLAHLMQSIFGFHDQKSVRAICYATTPSDNSDFRAQIEREAPVFRDVSTWSTERLVKQIVDDHIHILVNLNGYTRGARNEVFAARPAPLHMSFMGFAGTLGAEWCDYIFADEISVPASTLSRWRRNVAIEDKLHPDALAEDDEDWVYNENIIFARETFFCVDHKQSAPDADCRPAKHISQSQKDELWRQELKRRWKLRKEIFPTNVSDDAVIFGNFNQLYKIDPATFRMYLRILSLVPNSVLWLLKFPDLGEQHLKAYAEQWAGSDVARRVIFTDVASKGMHITRASVVDLFLDTPECNAHTTAADVVWSGTPILTWSRWSHKLCSRMAGSILSSALPETEEGKTAQKELTVNVPWKGEVIAREVDRKLSGEDGEREYIEKAVRLGKGMQYWNAEARQFVPDVHKSGGTASMVSTTSPSKTDARPSKRIRLSPAATLTDRTAASNSEEETPFTGLARGRLTEIRRMLWEHRWESRLFDTKRWVRDLERAYWVAWEKWVAGEGGDIWL</sequence>
<evidence type="ECO:0000256" key="8">
    <source>
        <dbReference type="PROSITE-ProRule" id="PRU00339"/>
    </source>
</evidence>
<feature type="compositionally biased region" description="Polar residues" evidence="9">
    <location>
        <begin position="1575"/>
        <end position="1587"/>
    </location>
</feature>
<feature type="domain" description="O-GlcNAc transferase C-terminal" evidence="10">
    <location>
        <begin position="1373"/>
        <end position="1502"/>
    </location>
</feature>
<feature type="repeat" description="TPR" evidence="8">
    <location>
        <begin position="520"/>
        <end position="553"/>
    </location>
</feature>
<evidence type="ECO:0000256" key="4">
    <source>
        <dbReference type="ARBA" id="ARBA00022676"/>
    </source>
</evidence>
<feature type="region of interest" description="Disordered" evidence="9">
    <location>
        <begin position="620"/>
        <end position="644"/>
    </location>
</feature>
<dbReference type="PANTHER" id="PTHR44998:SF1">
    <property type="entry name" value="UDP-N-ACETYLGLUCOSAMINE--PEPTIDE N-ACETYLGLUCOSAMINYLTRANSFERASE 110 KDA SUBUNIT"/>
    <property type="match status" value="1"/>
</dbReference>
<dbReference type="InterPro" id="IPR019734">
    <property type="entry name" value="TPR_rpt"/>
</dbReference>
<dbReference type="FunFam" id="3.40.50.11380:FF:000004">
    <property type="entry name" value="UDP-N-acetylglucosaminyltransferase (AFU_orthologue AFUA_1G03380)"/>
    <property type="match status" value="1"/>
</dbReference>
<dbReference type="PROSITE" id="PS50005">
    <property type="entry name" value="TPR"/>
    <property type="match status" value="2"/>
</dbReference>
<keyword evidence="12" id="KW-1185">Reference proteome</keyword>
<dbReference type="Proteomes" id="UP000038010">
    <property type="component" value="Unassembled WGS sequence"/>
</dbReference>
<evidence type="ECO:0000256" key="7">
    <source>
        <dbReference type="ARBA" id="ARBA00022803"/>
    </source>
</evidence>
<dbReference type="STRING" id="1664694.A0A0N1P2D9"/>
<dbReference type="Pfam" id="PF13844">
    <property type="entry name" value="Glyco_transf_41"/>
    <property type="match status" value="2"/>
</dbReference>
<comment type="similarity">
    <text evidence="2">Belongs to the glycosyltransferase 41 family. O-GlcNAc transferase subfamily.</text>
</comment>
<keyword evidence="4 11" id="KW-0328">Glycosyltransferase</keyword>
<evidence type="ECO:0000256" key="6">
    <source>
        <dbReference type="ARBA" id="ARBA00022737"/>
    </source>
</evidence>
<dbReference type="RefSeq" id="XP_018003536.1">
    <property type="nucleotide sequence ID" value="XM_018147238.1"/>
</dbReference>
<dbReference type="GeneID" id="28739117"/>
<comment type="pathway">
    <text evidence="1">Protein modification; protein glycosylation.</text>
</comment>
<dbReference type="FunFam" id="1.25.40.10:FF:000552">
    <property type="entry name" value="UDP-N-acetylglucosaminyltransferase (AFU_orthologue AFUA_1G03380)"/>
    <property type="match status" value="1"/>
</dbReference>
<dbReference type="EC" id="2.4.1.255" evidence="3"/>
<accession>A0A0N1P2D9</accession>
<protein>
    <recommendedName>
        <fullName evidence="3">protein O-GlcNAc transferase</fullName>
        <ecNumber evidence="3">2.4.1.255</ecNumber>
    </recommendedName>
</protein>
<evidence type="ECO:0000313" key="11">
    <source>
        <dbReference type="EMBL" id="KPI43573.1"/>
    </source>
</evidence>
<dbReference type="InterPro" id="IPR011990">
    <property type="entry name" value="TPR-like_helical_dom_sf"/>
</dbReference>
<dbReference type="InterPro" id="IPR029489">
    <property type="entry name" value="OGT/SEC/SPY_C"/>
</dbReference>
<dbReference type="VEuPathDB" id="FungiDB:AB675_6912"/>
<dbReference type="GO" id="GO:0097363">
    <property type="term" value="F:protein O-acetylglucosaminyltransferase activity"/>
    <property type="evidence" value="ECO:0007669"/>
    <property type="project" value="UniProtKB-EC"/>
</dbReference>
<keyword evidence="6" id="KW-0677">Repeat</keyword>
<keyword evidence="7 8" id="KW-0802">TPR repeat</keyword>
<dbReference type="EMBL" id="LFJN01000005">
    <property type="protein sequence ID" value="KPI43573.1"/>
    <property type="molecule type" value="Genomic_DNA"/>
</dbReference>
<name>A0A0N1P2D9_9EURO</name>
<keyword evidence="5 11" id="KW-0808">Transferase</keyword>
<dbReference type="Gene3D" id="3.40.50.11380">
    <property type="match status" value="1"/>
</dbReference>
<reference evidence="11 12" key="1">
    <citation type="submission" date="2015-06" db="EMBL/GenBank/DDBJ databases">
        <title>Draft genome of the ant-associated black yeast Phialophora attae CBS 131958.</title>
        <authorList>
            <person name="Moreno L.F."/>
            <person name="Stielow B.J."/>
            <person name="de Hoog S."/>
            <person name="Vicente V.A."/>
            <person name="Weiss V.A."/>
            <person name="de Vries M."/>
            <person name="Cruz L.M."/>
            <person name="Souza E.M."/>
        </authorList>
    </citation>
    <scope>NUCLEOTIDE SEQUENCE [LARGE SCALE GENOMIC DNA]</scope>
    <source>
        <strain evidence="11 12">CBS 131958</strain>
    </source>
</reference>
<feature type="region of interest" description="Disordered" evidence="9">
    <location>
        <begin position="100"/>
        <end position="141"/>
    </location>
</feature>
<evidence type="ECO:0000256" key="9">
    <source>
        <dbReference type="SAM" id="MobiDB-lite"/>
    </source>
</evidence>
<dbReference type="Gene3D" id="3.40.50.2000">
    <property type="entry name" value="Glycogen Phosphorylase B"/>
    <property type="match status" value="1"/>
</dbReference>